<keyword evidence="1" id="KW-0732">Signal</keyword>
<dbReference type="InterPro" id="IPR038695">
    <property type="entry name" value="Saro_0823-like_sf"/>
</dbReference>
<evidence type="ECO:0008006" key="4">
    <source>
        <dbReference type="Google" id="ProtNLM"/>
    </source>
</evidence>
<organism evidence="2 3">
    <name type="scientific">Halopseudomonas sabulinigri</name>
    <dbReference type="NCBI Taxonomy" id="472181"/>
    <lineage>
        <taxon>Bacteria</taxon>
        <taxon>Pseudomonadati</taxon>
        <taxon>Pseudomonadota</taxon>
        <taxon>Gammaproteobacteria</taxon>
        <taxon>Pseudomonadales</taxon>
        <taxon>Pseudomonadaceae</taxon>
        <taxon>Halopseudomonas</taxon>
    </lineage>
</organism>
<dbReference type="STRING" id="472181.SAMN05216271_2446"/>
<dbReference type="InterPro" id="IPR003795">
    <property type="entry name" value="DUF192"/>
</dbReference>
<dbReference type="PANTHER" id="PTHR37953">
    <property type="entry name" value="UPF0127 PROTEIN MJ1496"/>
    <property type="match status" value="1"/>
</dbReference>
<dbReference type="OrthoDB" id="5526466at2"/>
<evidence type="ECO:0000256" key="1">
    <source>
        <dbReference type="SAM" id="SignalP"/>
    </source>
</evidence>
<dbReference type="EMBL" id="LT629763">
    <property type="protein sequence ID" value="SDS67339.1"/>
    <property type="molecule type" value="Genomic_DNA"/>
</dbReference>
<feature type="chain" id="PRO_5009261844" description="DUF192 domain-containing protein" evidence="1">
    <location>
        <begin position="23"/>
        <end position="150"/>
    </location>
</feature>
<gene>
    <name evidence="2" type="ORF">SAMN05216271_2446</name>
</gene>
<accession>A0A1H1U654</accession>
<dbReference type="Gene3D" id="2.60.120.1140">
    <property type="entry name" value="Protein of unknown function DUF192"/>
    <property type="match status" value="1"/>
</dbReference>
<reference evidence="3" key="1">
    <citation type="submission" date="2016-10" db="EMBL/GenBank/DDBJ databases">
        <authorList>
            <person name="Varghese N."/>
            <person name="Submissions S."/>
        </authorList>
    </citation>
    <scope>NUCLEOTIDE SEQUENCE [LARGE SCALE GENOMIC DNA]</scope>
    <source>
        <strain evidence="3">JCM 14963</strain>
    </source>
</reference>
<evidence type="ECO:0000313" key="2">
    <source>
        <dbReference type="EMBL" id="SDS67339.1"/>
    </source>
</evidence>
<dbReference type="RefSeq" id="WP_092287026.1">
    <property type="nucleotide sequence ID" value="NZ_LT629763.1"/>
</dbReference>
<proteinExistence type="predicted"/>
<dbReference type="Pfam" id="PF02643">
    <property type="entry name" value="DUF192"/>
    <property type="match status" value="1"/>
</dbReference>
<dbReference type="PANTHER" id="PTHR37953:SF1">
    <property type="entry name" value="UPF0127 PROTEIN MJ1496"/>
    <property type="match status" value="1"/>
</dbReference>
<dbReference type="AlphaFoldDB" id="A0A1H1U654"/>
<feature type="signal peptide" evidence="1">
    <location>
        <begin position="1"/>
        <end position="22"/>
    </location>
</feature>
<protein>
    <recommendedName>
        <fullName evidence="4">DUF192 domain-containing protein</fullName>
    </recommendedName>
</protein>
<dbReference type="Proteomes" id="UP000243413">
    <property type="component" value="Chromosome I"/>
</dbReference>
<sequence>MSRRLLWLAGVLLVWPPLVALAAEQQLTLGNQVFRFSVAADPETRRQGLMGQVLAPQTGMLFDFPAGTRPAIWMHNMQISLDLLFVDASGRIQHVFAEVPPCQQTPCSIYQASEPMRYVLEVPAGTAQALGLKPGDQLDVSQLPPSAPAQ</sequence>
<evidence type="ECO:0000313" key="3">
    <source>
        <dbReference type="Proteomes" id="UP000243413"/>
    </source>
</evidence>
<name>A0A1H1U654_9GAMM</name>